<dbReference type="PANTHER" id="PTHR47218">
    <property type="entry name" value="C-TYPE LECTIN DOMAIN FAMILY 7 MEMBER A"/>
    <property type="match status" value="1"/>
</dbReference>
<keyword evidence="3" id="KW-1133">Transmembrane helix</keyword>
<evidence type="ECO:0000256" key="2">
    <source>
        <dbReference type="ARBA" id="ARBA00022734"/>
    </source>
</evidence>
<reference evidence="5" key="2">
    <citation type="submission" date="2025-08" db="UniProtKB">
        <authorList>
            <consortium name="Ensembl"/>
        </authorList>
    </citation>
    <scope>IDENTIFICATION</scope>
    <source>
        <strain evidence="5">breed Abyssinian</strain>
    </source>
</reference>
<dbReference type="SMART" id="SM00034">
    <property type="entry name" value="CLECT"/>
    <property type="match status" value="1"/>
</dbReference>
<evidence type="ECO:0000256" key="1">
    <source>
        <dbReference type="ARBA" id="ARBA00004167"/>
    </source>
</evidence>
<dbReference type="CDD" id="cd03593">
    <property type="entry name" value="CLECT_NK_receptors_like"/>
    <property type="match status" value="1"/>
</dbReference>
<dbReference type="Gene3D" id="3.10.100.10">
    <property type="entry name" value="Mannose-Binding Protein A, subunit A"/>
    <property type="match status" value="1"/>
</dbReference>
<keyword evidence="6" id="KW-1185">Reference proteome</keyword>
<sequence length="286" mass="32579">MAIGYLSPDTVSLRVIQAHQRVPSGVRAEARGPQSQHIIVAVILTKLFSGCEIPGIKPCCLTAALEMSEERVIYTELKSAHSRQQDKRRPMVKRRGFPWHIVAVTLGFLCLFFLLAITGLGYMFFHRCSGEIGQDMKEPEDKNASLAEVEDRLVLLPTTAWNEDNDTFQGKWYCCGGSCYHFSKDEKTWERSKVSCRDLQSSLLKIDTKEEQVLIQSKIKYNHWIGLIRVPEGRNPWQWLDGSPLSQQLNFQQSLSPVKCGHLRPSAIYSADCSKSFRYICEKEFS</sequence>
<accession>A0ABI7YDT0</accession>
<dbReference type="InterPro" id="IPR042808">
    <property type="entry name" value="CLEC7A"/>
</dbReference>
<keyword evidence="3" id="KW-0812">Transmembrane</keyword>
<evidence type="ECO:0000256" key="3">
    <source>
        <dbReference type="SAM" id="Phobius"/>
    </source>
</evidence>
<dbReference type="InterPro" id="IPR001304">
    <property type="entry name" value="C-type_lectin-like"/>
</dbReference>
<reference evidence="5 6" key="1">
    <citation type="submission" date="2021-02" db="EMBL/GenBank/DDBJ databases">
        <title>Safari Cat Assemblies.</title>
        <authorList>
            <person name="Bredemeyer K.R."/>
            <person name="Murphy W.J."/>
        </authorList>
    </citation>
    <scope>NUCLEOTIDE SEQUENCE [LARGE SCALE GENOMIC DNA]</scope>
</reference>
<dbReference type="PROSITE" id="PS50041">
    <property type="entry name" value="C_TYPE_LECTIN_2"/>
    <property type="match status" value="1"/>
</dbReference>
<dbReference type="Proteomes" id="UP000823872">
    <property type="component" value="Chromosome B4"/>
</dbReference>
<evidence type="ECO:0000313" key="5">
    <source>
        <dbReference type="Ensembl" id="ENSFCTP00005032994.1"/>
    </source>
</evidence>
<dbReference type="InterPro" id="IPR016187">
    <property type="entry name" value="CTDL_fold"/>
</dbReference>
<proteinExistence type="predicted"/>
<feature type="domain" description="C-type lectin" evidence="4">
    <location>
        <begin position="175"/>
        <end position="282"/>
    </location>
</feature>
<comment type="subcellular location">
    <subcellularLocation>
        <location evidence="1">Membrane</location>
        <topology evidence="1">Single-pass membrane protein</topology>
    </subcellularLocation>
</comment>
<dbReference type="Ensembl" id="ENSFCTT00005046121.1">
    <property type="protein sequence ID" value="ENSFCTP00005032994.1"/>
    <property type="gene ID" value="ENSFCTG00005016121.1"/>
</dbReference>
<dbReference type="SUPFAM" id="SSF56436">
    <property type="entry name" value="C-type lectin-like"/>
    <property type="match status" value="1"/>
</dbReference>
<keyword evidence="2" id="KW-0430">Lectin</keyword>
<protein>
    <recommendedName>
        <fullName evidence="4">C-type lectin domain-containing protein</fullName>
    </recommendedName>
</protein>
<dbReference type="GeneTree" id="ENSGT00940000164346"/>
<keyword evidence="3" id="KW-0472">Membrane</keyword>
<evidence type="ECO:0000259" key="4">
    <source>
        <dbReference type="PROSITE" id="PS50041"/>
    </source>
</evidence>
<dbReference type="PANTHER" id="PTHR47218:SF1">
    <property type="entry name" value="C-TYPE LECTIN DOMAIN FAMILY 7 MEMBER A"/>
    <property type="match status" value="1"/>
</dbReference>
<dbReference type="InterPro" id="IPR016186">
    <property type="entry name" value="C-type_lectin-like/link_sf"/>
</dbReference>
<dbReference type="InterPro" id="IPR033992">
    <property type="entry name" value="NKR-like_CTLD"/>
</dbReference>
<name>A0ABI7YDT0_FELCA</name>
<feature type="transmembrane region" description="Helical" evidence="3">
    <location>
        <begin position="97"/>
        <end position="125"/>
    </location>
</feature>
<reference evidence="5" key="3">
    <citation type="submission" date="2025-09" db="UniProtKB">
        <authorList>
            <consortium name="Ensembl"/>
        </authorList>
    </citation>
    <scope>IDENTIFICATION</scope>
    <source>
        <strain evidence="5">breed Abyssinian</strain>
    </source>
</reference>
<dbReference type="Pfam" id="PF00059">
    <property type="entry name" value="Lectin_C"/>
    <property type="match status" value="1"/>
</dbReference>
<organism evidence="5 6">
    <name type="scientific">Felis catus</name>
    <name type="common">Cat</name>
    <name type="synonym">Felis silvestris catus</name>
    <dbReference type="NCBI Taxonomy" id="9685"/>
    <lineage>
        <taxon>Eukaryota</taxon>
        <taxon>Metazoa</taxon>
        <taxon>Chordata</taxon>
        <taxon>Craniata</taxon>
        <taxon>Vertebrata</taxon>
        <taxon>Euteleostomi</taxon>
        <taxon>Mammalia</taxon>
        <taxon>Eutheria</taxon>
        <taxon>Laurasiatheria</taxon>
        <taxon>Carnivora</taxon>
        <taxon>Feliformia</taxon>
        <taxon>Felidae</taxon>
        <taxon>Felinae</taxon>
        <taxon>Felis</taxon>
    </lineage>
</organism>
<evidence type="ECO:0000313" key="6">
    <source>
        <dbReference type="Proteomes" id="UP000823872"/>
    </source>
</evidence>